<evidence type="ECO:0000313" key="2">
    <source>
        <dbReference type="EMBL" id="THV02568.1"/>
    </source>
</evidence>
<gene>
    <name evidence="2" type="ORF">K435DRAFT_836409</name>
</gene>
<accession>A0A4S8MIK0</accession>
<evidence type="ECO:0000256" key="1">
    <source>
        <dbReference type="SAM" id="SignalP"/>
    </source>
</evidence>
<sequence length="213" mass="22567">MPSFRKVTLLSFVLVACVAALPVQQTSPGSSGPTARALPVPSGLPALANESDMFKDMKNILQVRHEHLPVVGNLPVVGDNLLPRTNGQSPTARALPDVGGYPVPTGLPALVNELNVVKSTKNILPVRHEPHPDVGGDFPMIGDESTLLDGVHNALPDRNLLPRSNGNSLTSRALPDIPMPTGLPALGNEFDIMEGMKDILAVRREPLPAVTTL</sequence>
<evidence type="ECO:0000313" key="3">
    <source>
        <dbReference type="Proteomes" id="UP000297245"/>
    </source>
</evidence>
<feature type="signal peptide" evidence="1">
    <location>
        <begin position="1"/>
        <end position="20"/>
    </location>
</feature>
<protein>
    <recommendedName>
        <fullName evidence="4">Secreted protein</fullName>
    </recommendedName>
</protein>
<dbReference type="Proteomes" id="UP000297245">
    <property type="component" value="Unassembled WGS sequence"/>
</dbReference>
<dbReference type="PROSITE" id="PS51257">
    <property type="entry name" value="PROKAR_LIPOPROTEIN"/>
    <property type="match status" value="1"/>
</dbReference>
<dbReference type="EMBL" id="ML179076">
    <property type="protein sequence ID" value="THV02568.1"/>
    <property type="molecule type" value="Genomic_DNA"/>
</dbReference>
<organism evidence="2 3">
    <name type="scientific">Dendrothele bispora (strain CBS 962.96)</name>
    <dbReference type="NCBI Taxonomy" id="1314807"/>
    <lineage>
        <taxon>Eukaryota</taxon>
        <taxon>Fungi</taxon>
        <taxon>Dikarya</taxon>
        <taxon>Basidiomycota</taxon>
        <taxon>Agaricomycotina</taxon>
        <taxon>Agaricomycetes</taxon>
        <taxon>Agaricomycetidae</taxon>
        <taxon>Agaricales</taxon>
        <taxon>Agaricales incertae sedis</taxon>
        <taxon>Dendrothele</taxon>
    </lineage>
</organism>
<keyword evidence="3" id="KW-1185">Reference proteome</keyword>
<dbReference type="AlphaFoldDB" id="A0A4S8MIK0"/>
<evidence type="ECO:0008006" key="4">
    <source>
        <dbReference type="Google" id="ProtNLM"/>
    </source>
</evidence>
<proteinExistence type="predicted"/>
<feature type="chain" id="PRO_5020589253" description="Secreted protein" evidence="1">
    <location>
        <begin position="21"/>
        <end position="213"/>
    </location>
</feature>
<reference evidence="2 3" key="1">
    <citation type="journal article" date="2019" name="Nat. Ecol. Evol.">
        <title>Megaphylogeny resolves global patterns of mushroom evolution.</title>
        <authorList>
            <person name="Varga T."/>
            <person name="Krizsan K."/>
            <person name="Foldi C."/>
            <person name="Dima B."/>
            <person name="Sanchez-Garcia M."/>
            <person name="Sanchez-Ramirez S."/>
            <person name="Szollosi G.J."/>
            <person name="Szarkandi J.G."/>
            <person name="Papp V."/>
            <person name="Albert L."/>
            <person name="Andreopoulos W."/>
            <person name="Angelini C."/>
            <person name="Antonin V."/>
            <person name="Barry K.W."/>
            <person name="Bougher N.L."/>
            <person name="Buchanan P."/>
            <person name="Buyck B."/>
            <person name="Bense V."/>
            <person name="Catcheside P."/>
            <person name="Chovatia M."/>
            <person name="Cooper J."/>
            <person name="Damon W."/>
            <person name="Desjardin D."/>
            <person name="Finy P."/>
            <person name="Geml J."/>
            <person name="Haridas S."/>
            <person name="Hughes K."/>
            <person name="Justo A."/>
            <person name="Karasinski D."/>
            <person name="Kautmanova I."/>
            <person name="Kiss B."/>
            <person name="Kocsube S."/>
            <person name="Kotiranta H."/>
            <person name="LaButti K.M."/>
            <person name="Lechner B.E."/>
            <person name="Liimatainen K."/>
            <person name="Lipzen A."/>
            <person name="Lukacs Z."/>
            <person name="Mihaltcheva S."/>
            <person name="Morgado L.N."/>
            <person name="Niskanen T."/>
            <person name="Noordeloos M.E."/>
            <person name="Ohm R.A."/>
            <person name="Ortiz-Santana B."/>
            <person name="Ovrebo C."/>
            <person name="Racz N."/>
            <person name="Riley R."/>
            <person name="Savchenko A."/>
            <person name="Shiryaev A."/>
            <person name="Soop K."/>
            <person name="Spirin V."/>
            <person name="Szebenyi C."/>
            <person name="Tomsovsky M."/>
            <person name="Tulloss R.E."/>
            <person name="Uehling J."/>
            <person name="Grigoriev I.V."/>
            <person name="Vagvolgyi C."/>
            <person name="Papp T."/>
            <person name="Martin F.M."/>
            <person name="Miettinen O."/>
            <person name="Hibbett D.S."/>
            <person name="Nagy L.G."/>
        </authorList>
    </citation>
    <scope>NUCLEOTIDE SEQUENCE [LARGE SCALE GENOMIC DNA]</scope>
    <source>
        <strain evidence="2 3">CBS 962.96</strain>
    </source>
</reference>
<name>A0A4S8MIK0_DENBC</name>
<keyword evidence="1" id="KW-0732">Signal</keyword>